<feature type="signal peptide" evidence="7">
    <location>
        <begin position="1"/>
        <end position="21"/>
    </location>
</feature>
<dbReference type="OrthoDB" id="9814063at2"/>
<keyword evidence="5 6" id="KW-0408">Iron</keyword>
<evidence type="ECO:0000259" key="8">
    <source>
        <dbReference type="PROSITE" id="PS51007"/>
    </source>
</evidence>
<feature type="binding site" description="covalent" evidence="6">
    <location>
        <position position="37"/>
    </location>
    <ligand>
        <name>heme c</name>
        <dbReference type="ChEBI" id="CHEBI:61717"/>
    </ligand>
</feature>
<gene>
    <name evidence="9" type="ORF">CKA81_05690</name>
</gene>
<dbReference type="InterPro" id="IPR002324">
    <property type="entry name" value="Cyt_c_ID"/>
</dbReference>
<dbReference type="InterPro" id="IPR009056">
    <property type="entry name" value="Cyt_c-like_dom"/>
</dbReference>
<evidence type="ECO:0000256" key="3">
    <source>
        <dbReference type="ARBA" id="ARBA00022723"/>
    </source>
</evidence>
<accession>A0A410GAP3</accession>
<evidence type="ECO:0000256" key="1">
    <source>
        <dbReference type="ARBA" id="ARBA00022448"/>
    </source>
</evidence>
<keyword evidence="10" id="KW-1185">Reference proteome</keyword>
<protein>
    <submittedName>
        <fullName evidence="9">Cytochrome C</fullName>
    </submittedName>
</protein>
<evidence type="ECO:0000313" key="10">
    <source>
        <dbReference type="Proteomes" id="UP000283474"/>
    </source>
</evidence>
<dbReference type="Proteomes" id="UP000283474">
    <property type="component" value="Chromosome"/>
</dbReference>
<dbReference type="PRINTS" id="PR00606">
    <property type="entry name" value="CYTCHROMECID"/>
</dbReference>
<organism evidence="9 10">
    <name type="scientific">Pollutimonas thiosulfatoxidans</name>
    <dbReference type="NCBI Taxonomy" id="2028345"/>
    <lineage>
        <taxon>Bacteria</taxon>
        <taxon>Pseudomonadati</taxon>
        <taxon>Pseudomonadota</taxon>
        <taxon>Betaproteobacteria</taxon>
        <taxon>Burkholderiales</taxon>
        <taxon>Alcaligenaceae</taxon>
        <taxon>Pollutimonas</taxon>
    </lineage>
</organism>
<dbReference type="EMBL" id="CP022987">
    <property type="protein sequence ID" value="QAA93379.1"/>
    <property type="molecule type" value="Genomic_DNA"/>
</dbReference>
<feature type="domain" description="Cytochrome c" evidence="8">
    <location>
        <begin position="23"/>
        <end position="108"/>
    </location>
</feature>
<dbReference type="GO" id="GO:0020037">
    <property type="term" value="F:heme binding"/>
    <property type="evidence" value="ECO:0007669"/>
    <property type="project" value="InterPro"/>
</dbReference>
<dbReference type="InterPro" id="IPR036909">
    <property type="entry name" value="Cyt_c-like_dom_sf"/>
</dbReference>
<evidence type="ECO:0000256" key="7">
    <source>
        <dbReference type="SAM" id="SignalP"/>
    </source>
</evidence>
<name>A0A410GAP3_9BURK</name>
<evidence type="ECO:0000256" key="2">
    <source>
        <dbReference type="ARBA" id="ARBA00022617"/>
    </source>
</evidence>
<dbReference type="KEGG" id="pus:CKA81_05690"/>
<feature type="chain" id="PRO_5019102018" evidence="7">
    <location>
        <begin position="22"/>
        <end position="110"/>
    </location>
</feature>
<dbReference type="Gene3D" id="1.10.760.10">
    <property type="entry name" value="Cytochrome c-like domain"/>
    <property type="match status" value="1"/>
</dbReference>
<dbReference type="Pfam" id="PF00034">
    <property type="entry name" value="Cytochrom_C"/>
    <property type="match status" value="1"/>
</dbReference>
<keyword evidence="7" id="KW-0732">Signal</keyword>
<dbReference type="SUPFAM" id="SSF46626">
    <property type="entry name" value="Cytochrome c"/>
    <property type="match status" value="1"/>
</dbReference>
<dbReference type="PROSITE" id="PS51007">
    <property type="entry name" value="CYTC"/>
    <property type="match status" value="1"/>
</dbReference>
<feature type="binding site" description="covalent" evidence="6">
    <location>
        <position position="41"/>
    </location>
    <ligand>
        <name>heme c</name>
        <dbReference type="ChEBI" id="CHEBI:61717"/>
    </ligand>
</feature>
<evidence type="ECO:0000313" key="9">
    <source>
        <dbReference type="EMBL" id="QAA93379.1"/>
    </source>
</evidence>
<dbReference type="RefSeq" id="WP_128354423.1">
    <property type="nucleotide sequence ID" value="NZ_CP022987.1"/>
</dbReference>
<evidence type="ECO:0000256" key="4">
    <source>
        <dbReference type="ARBA" id="ARBA00022982"/>
    </source>
</evidence>
<feature type="binding site" description="covalent" evidence="6">
    <location>
        <position position="86"/>
    </location>
    <ligand>
        <name>heme c</name>
        <dbReference type="ChEBI" id="CHEBI:61717"/>
    </ligand>
</feature>
<reference evidence="9 10" key="1">
    <citation type="submission" date="2017-08" db="EMBL/GenBank/DDBJ databases">
        <authorList>
            <person name="Park S.-J."/>
            <person name="Kim H."/>
        </authorList>
    </citation>
    <scope>NUCLEOTIDE SEQUENCE [LARGE SCALE GENOMIC DNA]</scope>
    <source>
        <strain evidence="10">ye3</strain>
    </source>
</reference>
<evidence type="ECO:0000256" key="5">
    <source>
        <dbReference type="ARBA" id="ARBA00023004"/>
    </source>
</evidence>
<dbReference type="GO" id="GO:0005506">
    <property type="term" value="F:iron ion binding"/>
    <property type="evidence" value="ECO:0007669"/>
    <property type="project" value="InterPro"/>
</dbReference>
<keyword evidence="4" id="KW-0249">Electron transport</keyword>
<keyword evidence="3 6" id="KW-0479">Metal-binding</keyword>
<evidence type="ECO:0000256" key="6">
    <source>
        <dbReference type="PIRSR" id="PIRSR602324-1"/>
    </source>
</evidence>
<proteinExistence type="predicted"/>
<dbReference type="AlphaFoldDB" id="A0A410GAP3"/>
<sequence length="110" mass="11444">MKVRNVALGVALLAMGSMAQAAPDAAKVQDILSKNACLACHAIDKKLVGPAYKDVAAKHKDDANAAQLLAKHIKEGSSGVWGPIPMPPNPNISDADIKLVVEWILAGAPQ</sequence>
<dbReference type="GO" id="GO:0009055">
    <property type="term" value="F:electron transfer activity"/>
    <property type="evidence" value="ECO:0007669"/>
    <property type="project" value="InterPro"/>
</dbReference>
<comment type="PTM">
    <text evidence="6">Binds 1 heme c group covalently per subunit.</text>
</comment>
<keyword evidence="2 6" id="KW-0349">Heme</keyword>
<keyword evidence="1" id="KW-0813">Transport</keyword>